<keyword evidence="2" id="KW-1185">Reference proteome</keyword>
<comment type="caution">
    <text evidence="1">The sequence shown here is derived from an EMBL/GenBank/DDBJ whole genome shotgun (WGS) entry which is preliminary data.</text>
</comment>
<protein>
    <submittedName>
        <fullName evidence="1">Uncharacterized protein</fullName>
    </submittedName>
</protein>
<evidence type="ECO:0000313" key="2">
    <source>
        <dbReference type="Proteomes" id="UP001143910"/>
    </source>
</evidence>
<accession>A0ACC1N4L6</accession>
<sequence>MINFHSTFVILAAIFMLRTQALAVVSVDQVSAMTLRAPPFEGDIWQATLSNDTRQRLEAAQEHLDDVSEKGQAFRNDTIMRVNIEREALDLPLIDLSQAFGMVLPSARPTAKPVPFHGADAEDNREFGYTRAGTMGNHAKRSIAEDSREFGYLRSGTMGNSVKRGDAEDTREFGYLRSGTMGNSVKRGDAEDTREFAYARSGAMSGDTKRSAIDAAALYDSMLNRDNLALGAIERVNVAHRVSGKPELTAEGAAKMSADGEAWVANYWASSVNHGGFWTGDQVEGEPNFIEGGQANGFGFIQSTYHRRHCLANLRMMLAWQITGNGSRMTADMNAHAIHCLEYIQDRERTNPDLNEEPIDTVDYKGMGIH</sequence>
<dbReference type="Proteomes" id="UP001143910">
    <property type="component" value="Unassembled WGS sequence"/>
</dbReference>
<proteinExistence type="predicted"/>
<organism evidence="1 2">
    <name type="scientific">Zarea fungicola</name>
    <dbReference type="NCBI Taxonomy" id="93591"/>
    <lineage>
        <taxon>Eukaryota</taxon>
        <taxon>Fungi</taxon>
        <taxon>Dikarya</taxon>
        <taxon>Ascomycota</taxon>
        <taxon>Pezizomycotina</taxon>
        <taxon>Sordariomycetes</taxon>
        <taxon>Hypocreomycetidae</taxon>
        <taxon>Hypocreales</taxon>
        <taxon>Cordycipitaceae</taxon>
        <taxon>Zarea</taxon>
    </lineage>
</organism>
<name>A0ACC1N4L6_9HYPO</name>
<evidence type="ECO:0000313" key="1">
    <source>
        <dbReference type="EMBL" id="KAJ2973832.1"/>
    </source>
</evidence>
<gene>
    <name evidence="1" type="ORF">NQ176_g6381</name>
</gene>
<dbReference type="EMBL" id="JANJQO010000912">
    <property type="protein sequence ID" value="KAJ2973832.1"/>
    <property type="molecule type" value="Genomic_DNA"/>
</dbReference>
<reference evidence="1" key="1">
    <citation type="submission" date="2022-08" db="EMBL/GenBank/DDBJ databases">
        <title>Genome Sequence of Lecanicillium fungicola.</title>
        <authorList>
            <person name="Buettner E."/>
        </authorList>
    </citation>
    <scope>NUCLEOTIDE SEQUENCE</scope>
    <source>
        <strain evidence="1">Babe33</strain>
    </source>
</reference>